<keyword evidence="3" id="KW-1185">Reference proteome</keyword>
<organism evidence="2 3">
    <name type="scientific">Salix brachista</name>
    <dbReference type="NCBI Taxonomy" id="2182728"/>
    <lineage>
        <taxon>Eukaryota</taxon>
        <taxon>Viridiplantae</taxon>
        <taxon>Streptophyta</taxon>
        <taxon>Embryophyta</taxon>
        <taxon>Tracheophyta</taxon>
        <taxon>Spermatophyta</taxon>
        <taxon>Magnoliopsida</taxon>
        <taxon>eudicotyledons</taxon>
        <taxon>Gunneridae</taxon>
        <taxon>Pentapetalae</taxon>
        <taxon>rosids</taxon>
        <taxon>fabids</taxon>
        <taxon>Malpighiales</taxon>
        <taxon>Salicaceae</taxon>
        <taxon>Saliceae</taxon>
        <taxon>Salix</taxon>
    </lineage>
</organism>
<sequence length="212" mass="23171">MTADVSSMVNISSNSEIMITKDLLGGFSRVSNKDLDLDLQVTKTWDVPVNLKSTGEVCSQRCNCVSSPSPSLNNTKHHKQRTTPESEVQDSKFPPLKFLEESCLELKLVPSSHCESVCTLDKVKSALQRAEKETMTKKRSPPLPPPTPPTSDIKEEEISTRFSSTGVFAAACPGCLQYVITLKTNPKCPSCNFTVPSPLVSKKPRIDLSASL</sequence>
<feature type="region of interest" description="Disordered" evidence="1">
    <location>
        <begin position="130"/>
        <end position="153"/>
    </location>
</feature>
<accession>A0A5N5JSN1</accession>
<name>A0A5N5JSN1_9ROSI</name>
<comment type="caution">
    <text evidence="2">The sequence shown here is derived from an EMBL/GenBank/DDBJ whole genome shotgun (WGS) entry which is preliminary data.</text>
</comment>
<protein>
    <submittedName>
        <fullName evidence="2">Uncharacterized protein</fullName>
    </submittedName>
</protein>
<gene>
    <name evidence="2" type="ORF">DKX38_026125</name>
</gene>
<dbReference type="Proteomes" id="UP000326939">
    <property type="component" value="Chromosome 16"/>
</dbReference>
<proteinExistence type="predicted"/>
<feature type="region of interest" description="Disordered" evidence="1">
    <location>
        <begin position="66"/>
        <end position="90"/>
    </location>
</feature>
<dbReference type="AlphaFoldDB" id="A0A5N5JSN1"/>
<dbReference type="PANTHER" id="PTHR33177">
    <property type="entry name" value="PUTATIVE-RELATED"/>
    <property type="match status" value="1"/>
</dbReference>
<evidence type="ECO:0000256" key="1">
    <source>
        <dbReference type="SAM" id="MobiDB-lite"/>
    </source>
</evidence>
<evidence type="ECO:0000313" key="3">
    <source>
        <dbReference type="Proteomes" id="UP000326939"/>
    </source>
</evidence>
<reference evidence="3" key="1">
    <citation type="journal article" date="2019" name="Gigascience">
        <title>De novo genome assembly of the endangered Acer yangbiense, a plant species with extremely small populations endemic to Yunnan Province, China.</title>
        <authorList>
            <person name="Yang J."/>
            <person name="Wariss H.M."/>
            <person name="Tao L."/>
            <person name="Zhang R."/>
            <person name="Yun Q."/>
            <person name="Hollingsworth P."/>
            <person name="Dao Z."/>
            <person name="Luo G."/>
            <person name="Guo H."/>
            <person name="Ma Y."/>
            <person name="Sun W."/>
        </authorList>
    </citation>
    <scope>NUCLEOTIDE SEQUENCE [LARGE SCALE GENOMIC DNA]</scope>
    <source>
        <strain evidence="3">cv. br00</strain>
    </source>
</reference>
<dbReference type="PANTHER" id="PTHR33177:SF27">
    <property type="entry name" value="INTEGRATOR COMPLEX SUBUNIT 6 HOMOLOG"/>
    <property type="match status" value="1"/>
</dbReference>
<evidence type="ECO:0000313" key="2">
    <source>
        <dbReference type="EMBL" id="KAB5521806.1"/>
    </source>
</evidence>
<dbReference type="InterPro" id="IPR055281">
    <property type="entry name" value="GIR1-2/SIED1"/>
</dbReference>
<dbReference type="EMBL" id="VDCV01000016">
    <property type="protein sequence ID" value="KAB5521806.1"/>
    <property type="molecule type" value="Genomic_DNA"/>
</dbReference>